<name>A0A3N4M0D8_9PEZI</name>
<evidence type="ECO:0000256" key="4">
    <source>
        <dbReference type="SAM" id="MobiDB-lite"/>
    </source>
</evidence>
<evidence type="ECO:0000256" key="1">
    <source>
        <dbReference type="ARBA" id="ARBA00006159"/>
    </source>
</evidence>
<accession>A0A3N4M0D8</accession>
<dbReference type="PANTHER" id="PTHR45849">
    <property type="entry name" value="FACT COMPLEX SUBUNIT SSRP1"/>
    <property type="match status" value="1"/>
</dbReference>
<gene>
    <name evidence="6" type="ORF">L211DRAFT_777987</name>
</gene>
<sequence length="374" mass="40977">LATLPNLSFSVPQRKKFTLILTTSGIAATVPTTGKVEWSVEWNKVKTICLLPVPEKAVRQINFVIFPHGADGVNPATSKPDAAVFTIPENTPPKVASAPVLPGDASSYQSLLTSLFNTHAPPSAKVVSPVKSEFQSAVPQPHRKGEPAFHVKAHRGTKEGYLWFLESGIVWGFKKPLMFIEFVRIGSVSYTSITKRTFNLNIHMHLGTDVGGEELEFAMIDQADYTGIDGYVRKHRLNDASMAEMRRAVVYNVNKPKGESGDAEGGEAGNAGDEEPTVSDLQRALEEAEEEEEGEDYDPDREGRGEDSEGEEEEDDDDSEEDSGEEVDEEEVGDLRDELGSELEEVEGRGDTDEEMGGVAKAVVARRSRRWRGA</sequence>
<dbReference type="Gene3D" id="2.30.29.30">
    <property type="entry name" value="Pleckstrin-homology domain (PH domain)/Phosphotyrosine-binding domain (PTB)"/>
    <property type="match status" value="1"/>
</dbReference>
<dbReference type="GO" id="GO:0042393">
    <property type="term" value="F:histone binding"/>
    <property type="evidence" value="ECO:0007669"/>
    <property type="project" value="TreeGrafter"/>
</dbReference>
<organism evidence="6 7">
    <name type="scientific">Terfezia boudieri ATCC MYA-4762</name>
    <dbReference type="NCBI Taxonomy" id="1051890"/>
    <lineage>
        <taxon>Eukaryota</taxon>
        <taxon>Fungi</taxon>
        <taxon>Dikarya</taxon>
        <taxon>Ascomycota</taxon>
        <taxon>Pezizomycotina</taxon>
        <taxon>Pezizomycetes</taxon>
        <taxon>Pezizales</taxon>
        <taxon>Pezizaceae</taxon>
        <taxon>Terfezia</taxon>
    </lineage>
</organism>
<feature type="non-terminal residue" evidence="6">
    <location>
        <position position="1"/>
    </location>
</feature>
<feature type="compositionally biased region" description="Acidic residues" evidence="4">
    <location>
        <begin position="308"/>
        <end position="332"/>
    </location>
</feature>
<feature type="domain" description="Histone chaperone RTT106/FACT complex subunit SPT16-like middle" evidence="5">
    <location>
        <begin position="148"/>
        <end position="242"/>
    </location>
</feature>
<dbReference type="Proteomes" id="UP000267821">
    <property type="component" value="Unassembled WGS sequence"/>
</dbReference>
<reference evidence="6 7" key="1">
    <citation type="journal article" date="2018" name="Nat. Ecol. Evol.">
        <title>Pezizomycetes genomes reveal the molecular basis of ectomycorrhizal truffle lifestyle.</title>
        <authorList>
            <person name="Murat C."/>
            <person name="Payen T."/>
            <person name="Noel B."/>
            <person name="Kuo A."/>
            <person name="Morin E."/>
            <person name="Chen J."/>
            <person name="Kohler A."/>
            <person name="Krizsan K."/>
            <person name="Balestrini R."/>
            <person name="Da Silva C."/>
            <person name="Montanini B."/>
            <person name="Hainaut M."/>
            <person name="Levati E."/>
            <person name="Barry K.W."/>
            <person name="Belfiori B."/>
            <person name="Cichocki N."/>
            <person name="Clum A."/>
            <person name="Dockter R.B."/>
            <person name="Fauchery L."/>
            <person name="Guy J."/>
            <person name="Iotti M."/>
            <person name="Le Tacon F."/>
            <person name="Lindquist E.A."/>
            <person name="Lipzen A."/>
            <person name="Malagnac F."/>
            <person name="Mello A."/>
            <person name="Molinier V."/>
            <person name="Miyauchi S."/>
            <person name="Poulain J."/>
            <person name="Riccioni C."/>
            <person name="Rubini A."/>
            <person name="Sitrit Y."/>
            <person name="Splivallo R."/>
            <person name="Traeger S."/>
            <person name="Wang M."/>
            <person name="Zifcakova L."/>
            <person name="Wipf D."/>
            <person name="Zambonelli A."/>
            <person name="Paolocci F."/>
            <person name="Nowrousian M."/>
            <person name="Ottonello S."/>
            <person name="Baldrian P."/>
            <person name="Spatafora J.W."/>
            <person name="Henrissat B."/>
            <person name="Nagy L.G."/>
            <person name="Aury J.M."/>
            <person name="Wincker P."/>
            <person name="Grigoriev I.V."/>
            <person name="Bonfante P."/>
            <person name="Martin F.M."/>
        </authorList>
    </citation>
    <scope>NUCLEOTIDE SEQUENCE [LARGE SCALE GENOMIC DNA]</scope>
    <source>
        <strain evidence="6 7">ATCC MYA-4762</strain>
    </source>
</reference>
<dbReference type="InParanoid" id="A0A3N4M0D8"/>
<evidence type="ECO:0000313" key="7">
    <source>
        <dbReference type="Proteomes" id="UP000267821"/>
    </source>
</evidence>
<dbReference type="PANTHER" id="PTHR45849:SF3">
    <property type="entry name" value="HISTONE CHAPERONE RTT106"/>
    <property type="match status" value="1"/>
</dbReference>
<keyword evidence="7" id="KW-1185">Reference proteome</keyword>
<evidence type="ECO:0000256" key="2">
    <source>
        <dbReference type="ARBA" id="ARBA00037550"/>
    </source>
</evidence>
<comment type="similarity">
    <text evidence="1">Belongs to the RTT106 family.</text>
</comment>
<protein>
    <submittedName>
        <fullName evidence="6">Rtt106-domain-containing protein</fullName>
    </submittedName>
</protein>
<dbReference type="InterPro" id="IPR011993">
    <property type="entry name" value="PH-like_dom_sf"/>
</dbReference>
<dbReference type="GO" id="GO:0031491">
    <property type="term" value="F:nucleosome binding"/>
    <property type="evidence" value="ECO:0007669"/>
    <property type="project" value="TreeGrafter"/>
</dbReference>
<dbReference type="STRING" id="1051890.A0A3N4M0D8"/>
<feature type="compositionally biased region" description="Acidic residues" evidence="4">
    <location>
        <begin position="287"/>
        <end position="299"/>
    </location>
</feature>
<evidence type="ECO:0000313" key="6">
    <source>
        <dbReference type="EMBL" id="RPB28623.1"/>
    </source>
</evidence>
<dbReference type="EMBL" id="ML121529">
    <property type="protein sequence ID" value="RPB28623.1"/>
    <property type="molecule type" value="Genomic_DNA"/>
</dbReference>
<dbReference type="SMART" id="SM01287">
    <property type="entry name" value="Rtt106"/>
    <property type="match status" value="1"/>
</dbReference>
<evidence type="ECO:0000259" key="5">
    <source>
        <dbReference type="SMART" id="SM01287"/>
    </source>
</evidence>
<comment type="function">
    <text evidence="2">Histones H3 and H4 chaperone involved in the nucleosome formation and heterochromatin silencing. Required for the deposition of H3K56ac-carrying H3-H4 complex onto newly-replicated DNA. Plays a role in the transcriptional regulation of the cell-cycle dependent histone genes by creating a repressive structure at the core histone gene promoter.</text>
</comment>
<dbReference type="AlphaFoldDB" id="A0A3N4M0D8"/>
<dbReference type="Pfam" id="PF08512">
    <property type="entry name" value="Rttp106-like_middle"/>
    <property type="match status" value="1"/>
</dbReference>
<comment type="subunit">
    <text evidence="3">Interacts with histones H3 and H4.</text>
</comment>
<dbReference type="InterPro" id="IPR013719">
    <property type="entry name" value="RTT106/SPT16-like_middle_dom"/>
</dbReference>
<proteinExistence type="inferred from homology"/>
<evidence type="ECO:0000256" key="3">
    <source>
        <dbReference type="ARBA" id="ARBA00038654"/>
    </source>
</evidence>
<dbReference type="FunCoup" id="A0A3N4M0D8">
    <property type="interactions" value="112"/>
</dbReference>
<dbReference type="Gene3D" id="2.30.29.120">
    <property type="match status" value="1"/>
</dbReference>
<dbReference type="SUPFAM" id="SSF50729">
    <property type="entry name" value="PH domain-like"/>
    <property type="match status" value="1"/>
</dbReference>
<dbReference type="OrthoDB" id="75754at2759"/>
<dbReference type="InterPro" id="IPR050454">
    <property type="entry name" value="RTT106/SSRP1_HistChap/FACT"/>
</dbReference>
<feature type="region of interest" description="Disordered" evidence="4">
    <location>
        <begin position="253"/>
        <end position="361"/>
    </location>
</feature>